<evidence type="ECO:0000313" key="1">
    <source>
        <dbReference type="EMBL" id="KAL0918179.1"/>
    </source>
</evidence>
<accession>A0ABD0UZP6</accession>
<sequence>MVTSSLETLRGTEIPATTVGIVIQETEAALAAWKPARKLQKEEGFPSVREREHRLARSLARGYA</sequence>
<reference evidence="1 2" key="1">
    <citation type="journal article" date="2024" name="Plant Biotechnol. J.">
        <title>Dendrobium thyrsiflorum genome and its molecular insights into genes involved in important horticultural traits.</title>
        <authorList>
            <person name="Chen B."/>
            <person name="Wang J.Y."/>
            <person name="Zheng P.J."/>
            <person name="Li K.L."/>
            <person name="Liang Y.M."/>
            <person name="Chen X.F."/>
            <person name="Zhang C."/>
            <person name="Zhao X."/>
            <person name="He X."/>
            <person name="Zhang G.Q."/>
            <person name="Liu Z.J."/>
            <person name="Xu Q."/>
        </authorList>
    </citation>
    <scope>NUCLEOTIDE SEQUENCE [LARGE SCALE GENOMIC DNA]</scope>
    <source>
        <strain evidence="1">GZMU011</strain>
    </source>
</reference>
<name>A0ABD0UZP6_DENTH</name>
<organism evidence="1 2">
    <name type="scientific">Dendrobium thyrsiflorum</name>
    <name type="common">Pinecone-like raceme dendrobium</name>
    <name type="synonym">Orchid</name>
    <dbReference type="NCBI Taxonomy" id="117978"/>
    <lineage>
        <taxon>Eukaryota</taxon>
        <taxon>Viridiplantae</taxon>
        <taxon>Streptophyta</taxon>
        <taxon>Embryophyta</taxon>
        <taxon>Tracheophyta</taxon>
        <taxon>Spermatophyta</taxon>
        <taxon>Magnoliopsida</taxon>
        <taxon>Liliopsida</taxon>
        <taxon>Asparagales</taxon>
        <taxon>Orchidaceae</taxon>
        <taxon>Epidendroideae</taxon>
        <taxon>Malaxideae</taxon>
        <taxon>Dendrobiinae</taxon>
        <taxon>Dendrobium</taxon>
    </lineage>
</organism>
<keyword evidence="2" id="KW-1185">Reference proteome</keyword>
<proteinExistence type="predicted"/>
<gene>
    <name evidence="1" type="ORF">M5K25_010173</name>
</gene>
<evidence type="ECO:0000313" key="2">
    <source>
        <dbReference type="Proteomes" id="UP001552299"/>
    </source>
</evidence>
<dbReference type="EMBL" id="JANQDX010000009">
    <property type="protein sequence ID" value="KAL0918179.1"/>
    <property type="molecule type" value="Genomic_DNA"/>
</dbReference>
<dbReference type="Proteomes" id="UP001552299">
    <property type="component" value="Unassembled WGS sequence"/>
</dbReference>
<comment type="caution">
    <text evidence="1">The sequence shown here is derived from an EMBL/GenBank/DDBJ whole genome shotgun (WGS) entry which is preliminary data.</text>
</comment>
<protein>
    <submittedName>
        <fullName evidence="1">Uncharacterized protein</fullName>
    </submittedName>
</protein>
<dbReference type="AlphaFoldDB" id="A0ABD0UZP6"/>